<accession>A0A2N7RYH3</accession>
<sequence length="202" mass="22824">MSSREAREQILSSLDLSSIDHDLIKDAQSYFDNGSFPDRHVAATNSRRKKNGKTKPVYEVRSKVGAAWRGGIVIDDFGDPWLVYAAPHDKFHDTAPSFFADETKYLPVSSDYKLRDKEELTRITQEQDIQYLRQLLEILTKALMDSPAEHLTQLHGQANDVVQVSVSVTPGEPAKTPQKLHESLGEVTIELKRLFRNKSVTT</sequence>
<gene>
    <name evidence="1" type="ORF">CIK84_16235</name>
</gene>
<evidence type="ECO:0000313" key="1">
    <source>
        <dbReference type="EMBL" id="PMQ18918.1"/>
    </source>
</evidence>
<organism evidence="1 2">
    <name type="scientific">Glutamicibacter arilaitensis</name>
    <dbReference type="NCBI Taxonomy" id="256701"/>
    <lineage>
        <taxon>Bacteria</taxon>
        <taxon>Bacillati</taxon>
        <taxon>Actinomycetota</taxon>
        <taxon>Actinomycetes</taxon>
        <taxon>Micrococcales</taxon>
        <taxon>Micrococcaceae</taxon>
        <taxon>Glutamicibacter</taxon>
    </lineage>
</organism>
<evidence type="ECO:0000313" key="2">
    <source>
        <dbReference type="Proteomes" id="UP000235739"/>
    </source>
</evidence>
<proteinExistence type="predicted"/>
<reference evidence="1 2" key="1">
    <citation type="journal article" date="2017" name="Elife">
        <title>Extensive horizontal gene transfer in cheese-associated bacteria.</title>
        <authorList>
            <person name="Bonham K.S."/>
            <person name="Wolfe B.E."/>
            <person name="Dutton R.J."/>
        </authorList>
    </citation>
    <scope>NUCLEOTIDE SEQUENCE [LARGE SCALE GENOMIC DNA]</scope>
    <source>
        <strain evidence="1 2">JB182</strain>
    </source>
</reference>
<comment type="caution">
    <text evidence="1">The sequence shown here is derived from an EMBL/GenBank/DDBJ whole genome shotgun (WGS) entry which is preliminary data.</text>
</comment>
<protein>
    <submittedName>
        <fullName evidence="1">Uncharacterized protein</fullName>
    </submittedName>
</protein>
<dbReference type="EMBL" id="PNQX01000003">
    <property type="protein sequence ID" value="PMQ18918.1"/>
    <property type="molecule type" value="Genomic_DNA"/>
</dbReference>
<name>A0A2N7RYH3_9MICC</name>
<dbReference type="RefSeq" id="WP_102599034.1">
    <property type="nucleotide sequence ID" value="NZ_PNQX01000003.1"/>
</dbReference>
<dbReference type="AlphaFoldDB" id="A0A2N7RYH3"/>
<dbReference type="Proteomes" id="UP000235739">
    <property type="component" value="Unassembled WGS sequence"/>
</dbReference>